<dbReference type="InterPro" id="IPR003141">
    <property type="entry name" value="Pol/His_phosphatase_N"/>
</dbReference>
<dbReference type="EMBL" id="CP043869">
    <property type="protein sequence ID" value="QEQ95957.1"/>
    <property type="molecule type" value="Genomic_DNA"/>
</dbReference>
<dbReference type="InterPro" id="IPR052018">
    <property type="entry name" value="PHP_domain"/>
</dbReference>
<dbReference type="RefSeq" id="WP_138988966.1">
    <property type="nucleotide sequence ID" value="NZ_CP043869.1"/>
</dbReference>
<keyword evidence="3" id="KW-1185">Reference proteome</keyword>
<dbReference type="Proteomes" id="UP000324760">
    <property type="component" value="Chromosome"/>
</dbReference>
<dbReference type="AlphaFoldDB" id="A0A5P1R8N8"/>
<sequence>MVVHSYDFHTHTSASDGMLAPAELLERAAAAGLKYLSITDHDTVGAYHQVSLQDIPSQVSLISGVELTCRRDKQILHVLGLNLDITDQAFVDHISELDQLRYARAKAIAHRLIKQGLPDLLDAALTCAGGGQIGRPHFAQAMTNAGVVPDASAAFKKFLGAGKPGDVKTQWPALETVLDIIKGAGGLSVLAHPTKYNLTLTKVRYLVQYFKEAGGDALEISYPAVTQDQQRTLIALAEKHQLLVSAGSDFHDPAHHWTSIGRFPAMPSNLSHVLDVIVNT</sequence>
<dbReference type="InterPro" id="IPR004013">
    <property type="entry name" value="PHP_dom"/>
</dbReference>
<evidence type="ECO:0000313" key="3">
    <source>
        <dbReference type="Proteomes" id="UP000324760"/>
    </source>
</evidence>
<organism evidence="2 3">
    <name type="scientific">Neptunomonas concharum</name>
    <dbReference type="NCBI Taxonomy" id="1031538"/>
    <lineage>
        <taxon>Bacteria</taxon>
        <taxon>Pseudomonadati</taxon>
        <taxon>Pseudomonadota</taxon>
        <taxon>Gammaproteobacteria</taxon>
        <taxon>Oceanospirillales</taxon>
        <taxon>Oceanospirillaceae</taxon>
        <taxon>Neptunomonas</taxon>
    </lineage>
</organism>
<accession>A0A5P1R8N8</accession>
<gene>
    <name evidence="2" type="ORF">F0U83_04130</name>
</gene>
<dbReference type="GO" id="GO:0035312">
    <property type="term" value="F:5'-3' DNA exonuclease activity"/>
    <property type="evidence" value="ECO:0007669"/>
    <property type="project" value="TreeGrafter"/>
</dbReference>
<dbReference type="PANTHER" id="PTHR42924">
    <property type="entry name" value="EXONUCLEASE"/>
    <property type="match status" value="1"/>
</dbReference>
<dbReference type="KEGG" id="ncu:F0U83_04130"/>
<protein>
    <submittedName>
        <fullName evidence="2">PHP domain-containing protein</fullName>
    </submittedName>
</protein>
<reference evidence="2 3" key="1">
    <citation type="journal article" date="2019" name="Biochem. Eng. J.">
        <title>Metabolic engineering of the marine bacteria Neptunomonas concharum for the production of acetoin and meso-2,3-butanediol from acetate.</title>
        <authorList>
            <person name="Li W."/>
            <person name="Pu N."/>
            <person name="Liu C.-X."/>
            <person name="Yuan Q.-P."/>
            <person name="Li Z.-J."/>
        </authorList>
    </citation>
    <scope>NUCLEOTIDE SEQUENCE [LARGE SCALE GENOMIC DNA]</scope>
    <source>
        <strain evidence="2 3">JCM17730</strain>
    </source>
</reference>
<evidence type="ECO:0000259" key="1">
    <source>
        <dbReference type="SMART" id="SM00481"/>
    </source>
</evidence>
<dbReference type="Gene3D" id="1.10.150.650">
    <property type="match status" value="1"/>
</dbReference>
<name>A0A5P1R8N8_9GAMM</name>
<evidence type="ECO:0000313" key="2">
    <source>
        <dbReference type="EMBL" id="QEQ95957.1"/>
    </source>
</evidence>
<proteinExistence type="predicted"/>
<dbReference type="PANTHER" id="PTHR42924:SF3">
    <property type="entry name" value="POLYMERASE_HISTIDINOL PHOSPHATASE N-TERMINAL DOMAIN-CONTAINING PROTEIN"/>
    <property type="match status" value="1"/>
</dbReference>
<dbReference type="GO" id="GO:0004534">
    <property type="term" value="F:5'-3' RNA exonuclease activity"/>
    <property type="evidence" value="ECO:0007669"/>
    <property type="project" value="TreeGrafter"/>
</dbReference>
<dbReference type="SUPFAM" id="SSF89550">
    <property type="entry name" value="PHP domain-like"/>
    <property type="match status" value="1"/>
</dbReference>
<dbReference type="InterPro" id="IPR016195">
    <property type="entry name" value="Pol/histidinol_Pase-like"/>
</dbReference>
<dbReference type="SMART" id="SM00481">
    <property type="entry name" value="POLIIIAc"/>
    <property type="match status" value="1"/>
</dbReference>
<dbReference type="Pfam" id="PF02811">
    <property type="entry name" value="PHP"/>
    <property type="match status" value="1"/>
</dbReference>
<dbReference type="OrthoDB" id="9804333at2"/>
<dbReference type="Gene3D" id="3.20.20.140">
    <property type="entry name" value="Metal-dependent hydrolases"/>
    <property type="match status" value="1"/>
</dbReference>
<dbReference type="CDD" id="cd07438">
    <property type="entry name" value="PHP_HisPPase_AMP"/>
    <property type="match status" value="1"/>
</dbReference>
<feature type="domain" description="Polymerase/histidinol phosphatase N-terminal" evidence="1">
    <location>
        <begin position="6"/>
        <end position="87"/>
    </location>
</feature>